<evidence type="ECO:0000313" key="2">
    <source>
        <dbReference type="EMBL" id="TNM71479.1"/>
    </source>
</evidence>
<dbReference type="EMBL" id="VDMO01000007">
    <property type="protein sequence ID" value="TNM71479.1"/>
    <property type="molecule type" value="Genomic_DNA"/>
</dbReference>
<evidence type="ECO:0000313" key="1">
    <source>
        <dbReference type="EMBL" id="MBB6016926.1"/>
    </source>
</evidence>
<evidence type="ECO:0000313" key="3">
    <source>
        <dbReference type="Proteomes" id="UP000313988"/>
    </source>
</evidence>
<evidence type="ECO:0008006" key="5">
    <source>
        <dbReference type="Google" id="ProtNLM"/>
    </source>
</evidence>
<dbReference type="PROSITE" id="PS51257">
    <property type="entry name" value="PROKAR_LIPOPROTEIN"/>
    <property type="match status" value="1"/>
</dbReference>
<proteinExistence type="predicted"/>
<dbReference type="EMBL" id="JACHEW010000010">
    <property type="protein sequence ID" value="MBB6016926.1"/>
    <property type="molecule type" value="Genomic_DNA"/>
</dbReference>
<reference evidence="2 3" key="1">
    <citation type="submission" date="2019-06" db="EMBL/GenBank/DDBJ databases">
        <title>Genome sequence of Deinococcus radiopugnans ATCC 19172.</title>
        <authorList>
            <person name="Maclea K.S."/>
            <person name="Maynard C.R."/>
        </authorList>
    </citation>
    <scope>NUCLEOTIDE SEQUENCE [LARGE SCALE GENOMIC DNA]</scope>
    <source>
        <strain evidence="2 3">ATCC 19172</strain>
    </source>
</reference>
<dbReference type="RefSeq" id="WP_139402297.1">
    <property type="nucleotide sequence ID" value="NZ_JACHEW010000010.1"/>
</dbReference>
<name>A0A5C4Y6H9_9DEIO</name>
<sequence length="211" mass="22591">MLRLLLPAALAMTACQNSRSVDTAELSKVAQYYVDQGGLALNARSGEPYERPCLRGVNLKNTVLGGLFGGSVAAVDFIERQKLAEVTRTSDGAGRTRISMVPTQAEQDNWIVDGDRGVYCFGKFTIVKAEPVPDAEPVTAGSSEPYLIAGTRARSVRITFKLDGVSSAAAKALRATPNVLRPGSMLPANYGVEKTVVALLPEKIDNFQVYP</sequence>
<dbReference type="AlphaFoldDB" id="A0A5C4Y6H9"/>
<accession>A0A5C4Y6H9</accession>
<gene>
    <name evidence="2" type="ORF">FHR04_07980</name>
    <name evidence="1" type="ORF">HNQ04_002184</name>
</gene>
<comment type="caution">
    <text evidence="2">The sequence shown here is derived from an EMBL/GenBank/DDBJ whole genome shotgun (WGS) entry which is preliminary data.</text>
</comment>
<dbReference type="Proteomes" id="UP000629870">
    <property type="component" value="Unassembled WGS sequence"/>
</dbReference>
<keyword evidence="4" id="KW-1185">Reference proteome</keyword>
<evidence type="ECO:0000313" key="4">
    <source>
        <dbReference type="Proteomes" id="UP000629870"/>
    </source>
</evidence>
<organism evidence="2 3">
    <name type="scientific">Deinococcus radiopugnans ATCC 19172</name>
    <dbReference type="NCBI Taxonomy" id="585398"/>
    <lineage>
        <taxon>Bacteria</taxon>
        <taxon>Thermotogati</taxon>
        <taxon>Deinococcota</taxon>
        <taxon>Deinococci</taxon>
        <taxon>Deinococcales</taxon>
        <taxon>Deinococcaceae</taxon>
        <taxon>Deinococcus</taxon>
    </lineage>
</organism>
<dbReference type="Proteomes" id="UP000313988">
    <property type="component" value="Unassembled WGS sequence"/>
</dbReference>
<protein>
    <recommendedName>
        <fullName evidence="5">Lipoprotein</fullName>
    </recommendedName>
</protein>
<reference evidence="1 4" key="2">
    <citation type="submission" date="2020-08" db="EMBL/GenBank/DDBJ databases">
        <title>Genomic Encyclopedia of Type Strains, Phase IV (KMG-IV): sequencing the most valuable type-strain genomes for metagenomic binning, comparative biology and taxonomic classification.</title>
        <authorList>
            <person name="Goeker M."/>
        </authorList>
    </citation>
    <scope>NUCLEOTIDE SEQUENCE [LARGE SCALE GENOMIC DNA]</scope>
    <source>
        <strain evidence="1 4">DSM 12027</strain>
    </source>
</reference>